<dbReference type="SUPFAM" id="SSF53697">
    <property type="entry name" value="SIS domain"/>
    <property type="match status" value="1"/>
</dbReference>
<dbReference type="Pfam" id="PF01380">
    <property type="entry name" value="SIS"/>
    <property type="match status" value="1"/>
</dbReference>
<dbReference type="PANTHER" id="PTHR30514:SF1">
    <property type="entry name" value="HTH-TYPE TRANSCRIPTIONAL REGULATOR HEXR-RELATED"/>
    <property type="match status" value="1"/>
</dbReference>
<dbReference type="PATRIC" id="fig|1045004.4.peg.253"/>
<dbReference type="GO" id="GO:0003700">
    <property type="term" value="F:DNA-binding transcription factor activity"/>
    <property type="evidence" value="ECO:0007669"/>
    <property type="project" value="InterPro"/>
</dbReference>
<protein>
    <submittedName>
        <fullName evidence="6">Sialic acid utilization regulator RpiR family</fullName>
    </submittedName>
</protein>
<evidence type="ECO:0000259" key="4">
    <source>
        <dbReference type="PROSITE" id="PS51071"/>
    </source>
</evidence>
<keyword evidence="3" id="KW-0804">Transcription</keyword>
<gene>
    <name evidence="6" type="ORF">OKIT_0251</name>
</gene>
<sequence length="285" mass="32227">MNIVQELEKHRHFNNSEITIANYVLQNKDKVLDMSIQELAKATYTSTSTIVRLCRKIGLKGYQQFKITLSANLQDKFEEIASVNADFPFTNQDSNLDISKKILELSRESMESTYQLLSNEALANTVQMILQGKRVAIFASGDTYIDALAFQNDLMKIHLNMLMSTIPSEDLQLALTLDKNDCAIIISYSGENKNLVRLIKILKSSASKIIAISAKRDSSIAKLSDIVLPIFKKEDPSIKFSTFSSQVAIKYVLSVLFSCIFASNFEENSRQRIKTETILLDTRFR</sequence>
<dbReference type="RefSeq" id="WP_007744611.1">
    <property type="nucleotide sequence ID" value="NZ_CM001398.1"/>
</dbReference>
<dbReference type="OrthoDB" id="3684496at2"/>
<dbReference type="EMBL" id="AFVZ01000001">
    <property type="protein sequence ID" value="EHN58376.1"/>
    <property type="molecule type" value="Genomic_DNA"/>
</dbReference>
<dbReference type="GO" id="GO:0003677">
    <property type="term" value="F:DNA binding"/>
    <property type="evidence" value="ECO:0007669"/>
    <property type="project" value="UniProtKB-KW"/>
</dbReference>
<organism evidence="6 7">
    <name type="scientific">Oenococcus kitaharae DSM 17330</name>
    <dbReference type="NCBI Taxonomy" id="1045004"/>
    <lineage>
        <taxon>Bacteria</taxon>
        <taxon>Bacillati</taxon>
        <taxon>Bacillota</taxon>
        <taxon>Bacilli</taxon>
        <taxon>Lactobacillales</taxon>
        <taxon>Lactobacillaceae</taxon>
        <taxon>Oenococcus</taxon>
    </lineage>
</organism>
<feature type="domain" description="SIS" evidence="5">
    <location>
        <begin position="125"/>
        <end position="266"/>
    </location>
</feature>
<dbReference type="Proteomes" id="UP000004959">
    <property type="component" value="Chromosome"/>
</dbReference>
<dbReference type="InterPro" id="IPR000281">
    <property type="entry name" value="HTH_RpiR"/>
</dbReference>
<dbReference type="STRING" id="336988.NT96_04450"/>
<dbReference type="PROSITE" id="PS51071">
    <property type="entry name" value="HTH_RPIR"/>
    <property type="match status" value="1"/>
</dbReference>
<evidence type="ECO:0000259" key="5">
    <source>
        <dbReference type="PROSITE" id="PS51464"/>
    </source>
</evidence>
<dbReference type="eggNOG" id="COG1737">
    <property type="taxonomic scope" value="Bacteria"/>
</dbReference>
<comment type="caution">
    <text evidence="6">The sequence shown here is derived from an EMBL/GenBank/DDBJ whole genome shotgun (WGS) entry which is preliminary data.</text>
</comment>
<dbReference type="Gene3D" id="1.10.10.10">
    <property type="entry name" value="Winged helix-like DNA-binding domain superfamily/Winged helix DNA-binding domain"/>
    <property type="match status" value="1"/>
</dbReference>
<dbReference type="InterPro" id="IPR046348">
    <property type="entry name" value="SIS_dom_sf"/>
</dbReference>
<evidence type="ECO:0000313" key="7">
    <source>
        <dbReference type="Proteomes" id="UP000004959"/>
    </source>
</evidence>
<dbReference type="HOGENOM" id="CLU_055769_2_1_9"/>
<evidence type="ECO:0000256" key="2">
    <source>
        <dbReference type="ARBA" id="ARBA00023125"/>
    </source>
</evidence>
<dbReference type="InterPro" id="IPR035472">
    <property type="entry name" value="RpiR-like_SIS"/>
</dbReference>
<dbReference type="InterPro" id="IPR047640">
    <property type="entry name" value="RpiR-like"/>
</dbReference>
<keyword evidence="7" id="KW-1185">Reference proteome</keyword>
<dbReference type="InterPro" id="IPR009057">
    <property type="entry name" value="Homeodomain-like_sf"/>
</dbReference>
<name>G9WIS7_9LACO</name>
<evidence type="ECO:0000313" key="6">
    <source>
        <dbReference type="EMBL" id="EHN58376.1"/>
    </source>
</evidence>
<dbReference type="Pfam" id="PF01418">
    <property type="entry name" value="HTH_6"/>
    <property type="match status" value="1"/>
</dbReference>
<accession>G9WIS7</accession>
<dbReference type="InterPro" id="IPR036388">
    <property type="entry name" value="WH-like_DNA-bd_sf"/>
</dbReference>
<keyword evidence="1" id="KW-0805">Transcription regulation</keyword>
<dbReference type="PROSITE" id="PS51464">
    <property type="entry name" value="SIS"/>
    <property type="match status" value="1"/>
</dbReference>
<feature type="domain" description="HTH rpiR-type" evidence="4">
    <location>
        <begin position="1"/>
        <end position="76"/>
    </location>
</feature>
<evidence type="ECO:0000256" key="1">
    <source>
        <dbReference type="ARBA" id="ARBA00023015"/>
    </source>
</evidence>
<dbReference type="CDD" id="cd05013">
    <property type="entry name" value="SIS_RpiR"/>
    <property type="match status" value="1"/>
</dbReference>
<evidence type="ECO:0000256" key="3">
    <source>
        <dbReference type="ARBA" id="ARBA00023163"/>
    </source>
</evidence>
<keyword evidence="2" id="KW-0238">DNA-binding</keyword>
<dbReference type="GO" id="GO:0097367">
    <property type="term" value="F:carbohydrate derivative binding"/>
    <property type="evidence" value="ECO:0007669"/>
    <property type="project" value="InterPro"/>
</dbReference>
<dbReference type="GO" id="GO:1901135">
    <property type="term" value="P:carbohydrate derivative metabolic process"/>
    <property type="evidence" value="ECO:0007669"/>
    <property type="project" value="InterPro"/>
</dbReference>
<dbReference type="InterPro" id="IPR001347">
    <property type="entry name" value="SIS_dom"/>
</dbReference>
<dbReference type="PANTHER" id="PTHR30514">
    <property type="entry name" value="GLUCOKINASE"/>
    <property type="match status" value="1"/>
</dbReference>
<proteinExistence type="predicted"/>
<dbReference type="AlphaFoldDB" id="G9WIS7"/>
<reference evidence="6 7" key="1">
    <citation type="journal article" date="2012" name="PLoS ONE">
        <title>Functional divergence in the genus oenococcus as predicted by genome sequencing of the newly-described species, Oenococcus kitaharae.</title>
        <authorList>
            <person name="Borneman A.R."/>
            <person name="McCarthy J.M."/>
            <person name="Chambers P.J."/>
            <person name="Bartowsky E.J."/>
        </authorList>
    </citation>
    <scope>NUCLEOTIDE SEQUENCE [LARGE SCALE GENOMIC DNA]</scope>
    <source>
        <strain evidence="7">DSM17330</strain>
    </source>
</reference>
<dbReference type="SUPFAM" id="SSF46689">
    <property type="entry name" value="Homeodomain-like"/>
    <property type="match status" value="1"/>
</dbReference>
<dbReference type="Gene3D" id="3.40.50.10490">
    <property type="entry name" value="Glucose-6-phosphate isomerase like protein, domain 1"/>
    <property type="match status" value="1"/>
</dbReference>